<dbReference type="InterPro" id="IPR025111">
    <property type="entry name" value="DUF4032"/>
</dbReference>
<evidence type="ECO:0000313" key="3">
    <source>
        <dbReference type="Proteomes" id="UP000322530"/>
    </source>
</evidence>
<feature type="domain" description="DUF4032" evidence="1">
    <location>
        <begin position="278"/>
        <end position="397"/>
    </location>
</feature>
<proteinExistence type="predicted"/>
<reference evidence="2 3" key="1">
    <citation type="submission" date="2019-01" db="EMBL/GenBank/DDBJ databases">
        <title>Draft genome sequence of Dictyobacter sp. Uno17.</title>
        <authorList>
            <person name="Wang C.M."/>
            <person name="Zheng Y."/>
            <person name="Sakai Y."/>
            <person name="Abe K."/>
            <person name="Yokota A."/>
            <person name="Yabe S."/>
        </authorList>
    </citation>
    <scope>NUCLEOTIDE SEQUENCE [LARGE SCALE GENOMIC DNA]</scope>
    <source>
        <strain evidence="2 3">Uno17</strain>
    </source>
</reference>
<comment type="caution">
    <text evidence="2">The sequence shown here is derived from an EMBL/GenBank/DDBJ whole genome shotgun (WGS) entry which is preliminary data.</text>
</comment>
<dbReference type="AlphaFoldDB" id="A0A5A5TH14"/>
<sequence>MGDVDRQRLEKLPWETQLEEWETNGVELLLVRRGDSRHPVIFVEREGVRYAIKETTPHMAEKEIRNLQVIEQRGIPTLNPIGTVHVTKPPIAIEVPGMRGMRQYINADNGYTVTRLAPRVVPHVLLYRLPLTRRTKQRMLAAVATLMVELHEHGVYWGDPSLANALLRIDGRHILGIMADAETVELFPGPITEGLREQDLAQFGESLSWQAEDLRQAKGLPEDVQVLDDEDYQYFRQRYRIVRREHAHITGEHDPSALYQTHLIMSTVQDWQSTLAEKANSLMREIIPVRPVWYQQRIYDMLHITIPRSHARRFYNLIVGHQEIMSRNEDYAVSIEEAAQDWYERYHLPTILLLRQRLTSEEDPMQAYFAIMQHKWDMSMKAGYEIPLDEAVQDWEQHTKQNRQRNPIDPALYTAWWRKRQRQPVEDTVKPPMIEGEELDPFLSTTERPLVHLDLPQLEQKLPQILHPEEYSDEEI</sequence>
<accession>A0A5A5TH14</accession>
<dbReference type="SUPFAM" id="SSF56112">
    <property type="entry name" value="Protein kinase-like (PK-like)"/>
    <property type="match status" value="1"/>
</dbReference>
<dbReference type="Proteomes" id="UP000322530">
    <property type="component" value="Unassembled WGS sequence"/>
</dbReference>
<dbReference type="InterPro" id="IPR011009">
    <property type="entry name" value="Kinase-like_dom_sf"/>
</dbReference>
<protein>
    <recommendedName>
        <fullName evidence="1">DUF4032 domain-containing protein</fullName>
    </recommendedName>
</protein>
<organism evidence="2 3">
    <name type="scientific">Dictyobacter arantiisoli</name>
    <dbReference type="NCBI Taxonomy" id="2014874"/>
    <lineage>
        <taxon>Bacteria</taxon>
        <taxon>Bacillati</taxon>
        <taxon>Chloroflexota</taxon>
        <taxon>Ktedonobacteria</taxon>
        <taxon>Ktedonobacterales</taxon>
        <taxon>Dictyobacteraceae</taxon>
        <taxon>Dictyobacter</taxon>
    </lineage>
</organism>
<gene>
    <name evidence="2" type="ORF">KDI_44250</name>
</gene>
<evidence type="ECO:0000259" key="1">
    <source>
        <dbReference type="Pfam" id="PF13224"/>
    </source>
</evidence>
<dbReference type="Pfam" id="PF13224">
    <property type="entry name" value="DUF4032"/>
    <property type="match status" value="1"/>
</dbReference>
<keyword evidence="3" id="KW-1185">Reference proteome</keyword>
<dbReference type="EMBL" id="BIXY01000085">
    <property type="protein sequence ID" value="GCF10861.1"/>
    <property type="molecule type" value="Genomic_DNA"/>
</dbReference>
<evidence type="ECO:0000313" key="2">
    <source>
        <dbReference type="EMBL" id="GCF10861.1"/>
    </source>
</evidence>
<name>A0A5A5TH14_9CHLR</name>